<name>A0A7T7V2X2_9FLAO</name>
<dbReference type="InterPro" id="IPR027417">
    <property type="entry name" value="P-loop_NTPase"/>
</dbReference>
<dbReference type="EMBL" id="CP067018">
    <property type="protein sequence ID" value="QQN60892.1"/>
    <property type="molecule type" value="Genomic_DNA"/>
</dbReference>
<dbReference type="OrthoDB" id="835620at2"/>
<evidence type="ECO:0000313" key="1">
    <source>
        <dbReference type="EMBL" id="QQN60892.1"/>
    </source>
</evidence>
<dbReference type="Proteomes" id="UP000595426">
    <property type="component" value="Chromosome"/>
</dbReference>
<evidence type="ECO:0000313" key="2">
    <source>
        <dbReference type="Proteomes" id="UP000595426"/>
    </source>
</evidence>
<dbReference type="Gene3D" id="3.40.50.300">
    <property type="entry name" value="P-loop containing nucleotide triphosphate hydrolases"/>
    <property type="match status" value="1"/>
</dbReference>
<proteinExistence type="predicted"/>
<gene>
    <name evidence="1" type="ORF">I6H88_10085</name>
</gene>
<dbReference type="GeneID" id="93135225"/>
<dbReference type="AlphaFoldDB" id="A0A7T7V2X2"/>
<protein>
    <submittedName>
        <fullName evidence="1">Uncharacterized protein</fullName>
    </submittedName>
</protein>
<organism evidence="1 2">
    <name type="scientific">Elizabethkingia bruuniana</name>
    <dbReference type="NCBI Taxonomy" id="1756149"/>
    <lineage>
        <taxon>Bacteria</taxon>
        <taxon>Pseudomonadati</taxon>
        <taxon>Bacteroidota</taxon>
        <taxon>Flavobacteriia</taxon>
        <taxon>Flavobacteriales</taxon>
        <taxon>Weeksellaceae</taxon>
        <taxon>Elizabethkingia</taxon>
    </lineage>
</organism>
<accession>A0A7T7V2X2</accession>
<keyword evidence="2" id="KW-1185">Reference proteome</keyword>
<dbReference type="RefSeq" id="WP_034870648.1">
    <property type="nucleotide sequence ID" value="NZ_CBCSDR010000008.1"/>
</dbReference>
<dbReference type="KEGG" id="egm:AYC65_20075"/>
<reference evidence="1 2" key="1">
    <citation type="submission" date="2020-12" db="EMBL/GenBank/DDBJ databases">
        <title>FDA dAtabase for Regulatory Grade micrObial Sequences (FDA-ARGOS): Supporting development and validation of Infectious Disease Dx tests.</title>
        <authorList>
            <person name="Kerrigan L."/>
            <person name="Long C."/>
            <person name="Tallon L."/>
            <person name="Sadzewicz L."/>
            <person name="Zhao X."/>
            <person name="Boylan J."/>
            <person name="Ott S."/>
            <person name="Bowen H."/>
            <person name="Vavikolanu K."/>
            <person name="Mehta A."/>
            <person name="Aluvathingal J."/>
            <person name="Nadendla S."/>
            <person name="Yan Y."/>
            <person name="Sichtig H."/>
        </authorList>
    </citation>
    <scope>NUCLEOTIDE SEQUENCE [LARGE SCALE GENOMIC DNA]</scope>
    <source>
        <strain evidence="1 2">FDAARGOS_1031</strain>
    </source>
</reference>
<sequence length="306" mass="35522">MKLQKIGSEIAEINFMPIRPLMYDQLKRLNPQHRIVLEYDEKIDIYNRACQKSTMKIDEIEIGNPLQEIFPLAPIKYGSLLKLFKGKYKQNEGVDFDESANGGEAGVFVATLISYFTGKQSFFRSPLIYKENGKSIISHSKGLLVMGGYGNGKTSVFKAFHDMFNECLLEPIGVKDMNENVQLLRQYKMHFGFTSTTQVNRDYETKSTPAEKEFYWNRQLNYIKYFDDLLAEDKAKYGHNDLMQSILEERYVLKKKTYTTVNYVDNSENKIANTLNALGDRYGDRIYDRIFQMFNILILEGGSLRR</sequence>